<evidence type="ECO:0000313" key="1">
    <source>
        <dbReference type="EMBL" id="MBB4612659.1"/>
    </source>
</evidence>
<accession>A0A7W7AA89</accession>
<sequence length="56" mass="5829">MIEPNAAIHEVGLLIPMNLLAESDPNRSLALPFVPAPVELIGHLNSSSNGLPSLSA</sequence>
<dbReference type="Proteomes" id="UP000538566">
    <property type="component" value="Unassembled WGS sequence"/>
</dbReference>
<protein>
    <submittedName>
        <fullName evidence="1">Uncharacterized protein</fullName>
    </submittedName>
</protein>
<evidence type="ECO:0000313" key="2">
    <source>
        <dbReference type="Proteomes" id="UP000538566"/>
    </source>
</evidence>
<comment type="caution">
    <text evidence="1">The sequence shown here is derived from an EMBL/GenBank/DDBJ whole genome shotgun (WGS) entry which is preliminary data.</text>
</comment>
<reference evidence="1 2" key="1">
    <citation type="submission" date="2020-08" db="EMBL/GenBank/DDBJ databases">
        <title>Genomic Encyclopedia of Type Strains, Phase IV (KMG-IV): sequencing the most valuable type-strain genomes for metagenomic binning, comparative biology and taxonomic classification.</title>
        <authorList>
            <person name="Goeker M."/>
        </authorList>
    </citation>
    <scope>NUCLEOTIDE SEQUENCE [LARGE SCALE GENOMIC DNA]</scope>
    <source>
        <strain evidence="1 2">DSM 17507</strain>
    </source>
</reference>
<dbReference type="EMBL" id="JACHOA010000001">
    <property type="protein sequence ID" value="MBB4612659.1"/>
    <property type="molecule type" value="Genomic_DNA"/>
</dbReference>
<gene>
    <name evidence="1" type="ORF">GGR37_000905</name>
</gene>
<dbReference type="RefSeq" id="WP_158637641.1">
    <property type="nucleotide sequence ID" value="NZ_JACHOA010000001.1"/>
</dbReference>
<organism evidence="1 2">
    <name type="scientific">Novosphingobium taihuense</name>
    <dbReference type="NCBI Taxonomy" id="260085"/>
    <lineage>
        <taxon>Bacteria</taxon>
        <taxon>Pseudomonadati</taxon>
        <taxon>Pseudomonadota</taxon>
        <taxon>Alphaproteobacteria</taxon>
        <taxon>Sphingomonadales</taxon>
        <taxon>Sphingomonadaceae</taxon>
        <taxon>Novosphingobium</taxon>
    </lineage>
</organism>
<proteinExistence type="predicted"/>
<name>A0A7W7AA89_9SPHN</name>
<dbReference type="AlphaFoldDB" id="A0A7W7AA89"/>
<keyword evidence="2" id="KW-1185">Reference proteome</keyword>